<evidence type="ECO:0000313" key="11">
    <source>
        <dbReference type="EMBL" id="KAL0373645.1"/>
    </source>
</evidence>
<dbReference type="SUPFAM" id="SSF57850">
    <property type="entry name" value="RING/U-box"/>
    <property type="match status" value="1"/>
</dbReference>
<accession>A0AAW2R102</accession>
<keyword evidence="4 8" id="KW-0863">Zinc-finger</keyword>
<dbReference type="Pfam" id="PF13639">
    <property type="entry name" value="zf-RING_2"/>
    <property type="match status" value="1"/>
</dbReference>
<proteinExistence type="inferred from homology"/>
<dbReference type="AlphaFoldDB" id="A0AAW2R102"/>
<keyword evidence="9" id="KW-1133">Transmembrane helix</keyword>
<evidence type="ECO:0000256" key="5">
    <source>
        <dbReference type="ARBA" id="ARBA00022786"/>
    </source>
</evidence>
<reference evidence="11" key="2">
    <citation type="journal article" date="2024" name="Plant">
        <title>Genomic evolution and insights into agronomic trait innovations of Sesamum species.</title>
        <authorList>
            <person name="Miao H."/>
            <person name="Wang L."/>
            <person name="Qu L."/>
            <person name="Liu H."/>
            <person name="Sun Y."/>
            <person name="Le M."/>
            <person name="Wang Q."/>
            <person name="Wei S."/>
            <person name="Zheng Y."/>
            <person name="Lin W."/>
            <person name="Duan Y."/>
            <person name="Cao H."/>
            <person name="Xiong S."/>
            <person name="Wang X."/>
            <person name="Wei L."/>
            <person name="Li C."/>
            <person name="Ma Q."/>
            <person name="Ju M."/>
            <person name="Zhao R."/>
            <person name="Li G."/>
            <person name="Mu C."/>
            <person name="Tian Q."/>
            <person name="Mei H."/>
            <person name="Zhang T."/>
            <person name="Gao T."/>
            <person name="Zhang H."/>
        </authorList>
    </citation>
    <scope>NUCLEOTIDE SEQUENCE</scope>
    <source>
        <strain evidence="11">G02</strain>
    </source>
</reference>
<evidence type="ECO:0000256" key="3">
    <source>
        <dbReference type="ARBA" id="ARBA00022723"/>
    </source>
</evidence>
<dbReference type="GO" id="GO:0061630">
    <property type="term" value="F:ubiquitin protein ligase activity"/>
    <property type="evidence" value="ECO:0007669"/>
    <property type="project" value="UniProtKB-EC"/>
</dbReference>
<dbReference type="InterPro" id="IPR013083">
    <property type="entry name" value="Znf_RING/FYVE/PHD"/>
</dbReference>
<sequence>MDADTIDSTSLSSWSTLQEPDLEQMTCISVGFLLILAIICLFLKYVSSRPPSPPIPSDGDRDWRASAGTTRPVKAGKFDWDLEAAARIPVTVLGLSDSDGETCAICLGEFVCGEGVKILPRCKHMFHEDCIDAWLPIRSLNCPVCRDRIIDDHEQVVEIQR</sequence>
<evidence type="ECO:0000256" key="6">
    <source>
        <dbReference type="ARBA" id="ARBA00022833"/>
    </source>
</evidence>
<comment type="caution">
    <text evidence="11">The sequence shown here is derived from an EMBL/GenBank/DDBJ whole genome shotgun (WGS) entry which is preliminary data.</text>
</comment>
<feature type="transmembrane region" description="Helical" evidence="9">
    <location>
        <begin position="22"/>
        <end position="43"/>
    </location>
</feature>
<comment type="similarity">
    <text evidence="7">Belongs to the RING-type zinc finger family. ATL subfamily.</text>
</comment>
<evidence type="ECO:0000256" key="7">
    <source>
        <dbReference type="ARBA" id="ARBA00024209"/>
    </source>
</evidence>
<keyword evidence="9" id="KW-0812">Transmembrane</keyword>
<organism evidence="11">
    <name type="scientific">Sesamum radiatum</name>
    <name type="common">Black benniseed</name>
    <dbReference type="NCBI Taxonomy" id="300843"/>
    <lineage>
        <taxon>Eukaryota</taxon>
        <taxon>Viridiplantae</taxon>
        <taxon>Streptophyta</taxon>
        <taxon>Embryophyta</taxon>
        <taxon>Tracheophyta</taxon>
        <taxon>Spermatophyta</taxon>
        <taxon>Magnoliopsida</taxon>
        <taxon>eudicotyledons</taxon>
        <taxon>Gunneridae</taxon>
        <taxon>Pentapetalae</taxon>
        <taxon>asterids</taxon>
        <taxon>lamiids</taxon>
        <taxon>Lamiales</taxon>
        <taxon>Pedaliaceae</taxon>
        <taxon>Sesamum</taxon>
    </lineage>
</organism>
<keyword evidence="5" id="KW-0833">Ubl conjugation pathway</keyword>
<evidence type="ECO:0000256" key="1">
    <source>
        <dbReference type="ARBA" id="ARBA00000900"/>
    </source>
</evidence>
<dbReference type="InterPro" id="IPR053238">
    <property type="entry name" value="RING-H2_zinc_finger"/>
</dbReference>
<gene>
    <name evidence="11" type="ORF">Sradi_3280200</name>
</gene>
<evidence type="ECO:0000256" key="4">
    <source>
        <dbReference type="ARBA" id="ARBA00022771"/>
    </source>
</evidence>
<evidence type="ECO:0000256" key="8">
    <source>
        <dbReference type="PROSITE-ProRule" id="PRU00175"/>
    </source>
</evidence>
<name>A0AAW2R102_SESRA</name>
<dbReference type="EC" id="2.3.2.27" evidence="2"/>
<reference evidence="11" key="1">
    <citation type="submission" date="2020-06" db="EMBL/GenBank/DDBJ databases">
        <authorList>
            <person name="Li T."/>
            <person name="Hu X."/>
            <person name="Zhang T."/>
            <person name="Song X."/>
            <person name="Zhang H."/>
            <person name="Dai N."/>
            <person name="Sheng W."/>
            <person name="Hou X."/>
            <person name="Wei L."/>
        </authorList>
    </citation>
    <scope>NUCLEOTIDE SEQUENCE</scope>
    <source>
        <strain evidence="11">G02</strain>
        <tissue evidence="11">Leaf</tissue>
    </source>
</reference>
<dbReference type="Gene3D" id="3.30.40.10">
    <property type="entry name" value="Zinc/RING finger domain, C3HC4 (zinc finger)"/>
    <property type="match status" value="1"/>
</dbReference>
<dbReference type="GO" id="GO:0008270">
    <property type="term" value="F:zinc ion binding"/>
    <property type="evidence" value="ECO:0007669"/>
    <property type="project" value="UniProtKB-KW"/>
</dbReference>
<evidence type="ECO:0000256" key="2">
    <source>
        <dbReference type="ARBA" id="ARBA00012483"/>
    </source>
</evidence>
<evidence type="ECO:0000256" key="9">
    <source>
        <dbReference type="SAM" id="Phobius"/>
    </source>
</evidence>
<dbReference type="PANTHER" id="PTHR14155">
    <property type="entry name" value="RING FINGER DOMAIN-CONTAINING"/>
    <property type="match status" value="1"/>
</dbReference>
<dbReference type="InterPro" id="IPR001841">
    <property type="entry name" value="Znf_RING"/>
</dbReference>
<dbReference type="SMART" id="SM00184">
    <property type="entry name" value="RING"/>
    <property type="match status" value="1"/>
</dbReference>
<keyword evidence="9" id="KW-0472">Membrane</keyword>
<dbReference type="EMBL" id="JACGWJ010000014">
    <property type="protein sequence ID" value="KAL0373645.1"/>
    <property type="molecule type" value="Genomic_DNA"/>
</dbReference>
<comment type="catalytic activity">
    <reaction evidence="1">
        <text>S-ubiquitinyl-[E2 ubiquitin-conjugating enzyme]-L-cysteine + [acceptor protein]-L-lysine = [E2 ubiquitin-conjugating enzyme]-L-cysteine + N(6)-ubiquitinyl-[acceptor protein]-L-lysine.</text>
        <dbReference type="EC" id="2.3.2.27"/>
    </reaction>
</comment>
<keyword evidence="3" id="KW-0479">Metal-binding</keyword>
<feature type="domain" description="RING-type" evidence="10">
    <location>
        <begin position="103"/>
        <end position="146"/>
    </location>
</feature>
<keyword evidence="6" id="KW-0862">Zinc</keyword>
<dbReference type="PROSITE" id="PS50089">
    <property type="entry name" value="ZF_RING_2"/>
    <property type="match status" value="1"/>
</dbReference>
<evidence type="ECO:0000259" key="10">
    <source>
        <dbReference type="PROSITE" id="PS50089"/>
    </source>
</evidence>
<protein>
    <recommendedName>
        <fullName evidence="2">RING-type E3 ubiquitin transferase</fullName>
        <ecNumber evidence="2">2.3.2.27</ecNumber>
    </recommendedName>
</protein>
<dbReference type="PANTHER" id="PTHR14155:SF627">
    <property type="entry name" value="OS06G0192800 PROTEIN"/>
    <property type="match status" value="1"/>
</dbReference>